<dbReference type="SUPFAM" id="SSF81452">
    <property type="entry name" value="Cytochrome c oxidase subunit III-like"/>
    <property type="match status" value="1"/>
</dbReference>
<accession>A0A383BK73</accession>
<keyword evidence="1" id="KW-1133">Transmembrane helix</keyword>
<dbReference type="GO" id="GO:0009055">
    <property type="term" value="F:electron transfer activity"/>
    <property type="evidence" value="ECO:0007669"/>
    <property type="project" value="InterPro"/>
</dbReference>
<organism evidence="2">
    <name type="scientific">marine metagenome</name>
    <dbReference type="NCBI Taxonomy" id="408172"/>
    <lineage>
        <taxon>unclassified sequences</taxon>
        <taxon>metagenomes</taxon>
        <taxon>ecological metagenomes</taxon>
    </lineage>
</organism>
<reference evidence="2" key="1">
    <citation type="submission" date="2018-05" db="EMBL/GenBank/DDBJ databases">
        <authorList>
            <person name="Lanie J.A."/>
            <person name="Ng W.-L."/>
            <person name="Kazmierczak K.M."/>
            <person name="Andrzejewski T.M."/>
            <person name="Davidsen T.M."/>
            <person name="Wayne K.J."/>
            <person name="Tettelin H."/>
            <person name="Glass J.I."/>
            <person name="Rusch D."/>
            <person name="Podicherti R."/>
            <person name="Tsui H.-C.T."/>
            <person name="Winkler M.E."/>
        </authorList>
    </citation>
    <scope>NUCLEOTIDE SEQUENCE</scope>
</reference>
<proteinExistence type="predicted"/>
<keyword evidence="1" id="KW-0812">Transmembrane</keyword>
<feature type="non-terminal residue" evidence="2">
    <location>
        <position position="59"/>
    </location>
</feature>
<dbReference type="EMBL" id="UINC01201111">
    <property type="protein sequence ID" value="SVE20304.1"/>
    <property type="molecule type" value="Genomic_DNA"/>
</dbReference>
<dbReference type="AlphaFoldDB" id="A0A383BK73"/>
<keyword evidence="1" id="KW-0472">Membrane</keyword>
<gene>
    <name evidence="2" type="ORF">METZ01_LOCUS473158</name>
</gene>
<dbReference type="GO" id="GO:0016020">
    <property type="term" value="C:membrane"/>
    <property type="evidence" value="ECO:0007669"/>
    <property type="project" value="InterPro"/>
</dbReference>
<evidence type="ECO:0008006" key="3">
    <source>
        <dbReference type="Google" id="ProtNLM"/>
    </source>
</evidence>
<name>A0A383BK73_9ZZZZ</name>
<evidence type="ECO:0000313" key="2">
    <source>
        <dbReference type="EMBL" id="SVE20304.1"/>
    </source>
</evidence>
<evidence type="ECO:0000256" key="1">
    <source>
        <dbReference type="SAM" id="Phobius"/>
    </source>
</evidence>
<dbReference type="InterPro" id="IPR035973">
    <property type="entry name" value="Cyt_c_oxidase_su3-like_sf"/>
</dbReference>
<dbReference type="Gene3D" id="1.10.287.70">
    <property type="match status" value="1"/>
</dbReference>
<feature type="transmembrane region" description="Helical" evidence="1">
    <location>
        <begin position="12"/>
        <end position="31"/>
    </location>
</feature>
<feature type="transmembrane region" description="Helical" evidence="1">
    <location>
        <begin position="38"/>
        <end position="58"/>
    </location>
</feature>
<protein>
    <recommendedName>
        <fullName evidence="3">Cytochrome c oxidase subunit 3</fullName>
    </recommendedName>
</protein>
<sequence length="59" mass="6672">MSNEKYYVPHGTYWPIIGSVGISTLFVGFANHMHHVGWGWPVMLLGFSIIAFMLFGWIG</sequence>